<organism evidence="2 3">
    <name type="scientific">Eumeta variegata</name>
    <name type="common">Bagworm moth</name>
    <name type="synonym">Eumeta japonica</name>
    <dbReference type="NCBI Taxonomy" id="151549"/>
    <lineage>
        <taxon>Eukaryota</taxon>
        <taxon>Metazoa</taxon>
        <taxon>Ecdysozoa</taxon>
        <taxon>Arthropoda</taxon>
        <taxon>Hexapoda</taxon>
        <taxon>Insecta</taxon>
        <taxon>Pterygota</taxon>
        <taxon>Neoptera</taxon>
        <taxon>Endopterygota</taxon>
        <taxon>Lepidoptera</taxon>
        <taxon>Glossata</taxon>
        <taxon>Ditrysia</taxon>
        <taxon>Tineoidea</taxon>
        <taxon>Psychidae</taxon>
        <taxon>Oiketicinae</taxon>
        <taxon>Eumeta</taxon>
    </lineage>
</organism>
<feature type="signal peptide" evidence="1">
    <location>
        <begin position="1"/>
        <end position="16"/>
    </location>
</feature>
<proteinExistence type="predicted"/>
<dbReference type="Pfam" id="PF07898">
    <property type="entry name" value="DUF1676"/>
    <property type="match status" value="1"/>
</dbReference>
<dbReference type="OrthoDB" id="8194491at2759"/>
<dbReference type="InterPro" id="IPR012464">
    <property type="entry name" value="DUF1676"/>
</dbReference>
<reference evidence="2 3" key="1">
    <citation type="journal article" date="2019" name="Commun. Biol.">
        <title>The bagworm genome reveals a unique fibroin gene that provides high tensile strength.</title>
        <authorList>
            <person name="Kono N."/>
            <person name="Nakamura H."/>
            <person name="Ohtoshi R."/>
            <person name="Tomita M."/>
            <person name="Numata K."/>
            <person name="Arakawa K."/>
        </authorList>
    </citation>
    <scope>NUCLEOTIDE SEQUENCE [LARGE SCALE GENOMIC DNA]</scope>
</reference>
<keyword evidence="1" id="KW-0732">Signal</keyword>
<evidence type="ECO:0000256" key="1">
    <source>
        <dbReference type="SAM" id="SignalP"/>
    </source>
</evidence>
<name>A0A4C1TU79_EUMVA</name>
<evidence type="ECO:0000313" key="2">
    <source>
        <dbReference type="EMBL" id="GBP17575.1"/>
    </source>
</evidence>
<dbReference type="STRING" id="151549.A0A4C1TU79"/>
<dbReference type="Proteomes" id="UP000299102">
    <property type="component" value="Unassembled WGS sequence"/>
</dbReference>
<feature type="chain" id="PRO_5020037338" evidence="1">
    <location>
        <begin position="17"/>
        <end position="261"/>
    </location>
</feature>
<keyword evidence="3" id="KW-1185">Reference proteome</keyword>
<comment type="caution">
    <text evidence="2">The sequence shown here is derived from an EMBL/GenBank/DDBJ whole genome shotgun (WGS) entry which is preliminary data.</text>
</comment>
<protein>
    <submittedName>
        <fullName evidence="2">Uncharacterized protein</fullName>
    </submittedName>
</protein>
<dbReference type="EMBL" id="BGZK01000088">
    <property type="protein sequence ID" value="GBP17575.1"/>
    <property type="molecule type" value="Genomic_DNA"/>
</dbReference>
<dbReference type="PANTHER" id="PTHR21879">
    <property type="entry name" value="FI03362P-RELATED-RELATED"/>
    <property type="match status" value="1"/>
</dbReference>
<evidence type="ECO:0000313" key="3">
    <source>
        <dbReference type="Proteomes" id="UP000299102"/>
    </source>
</evidence>
<gene>
    <name evidence="2" type="ORF">EVAR_12286_1</name>
</gene>
<accession>A0A4C1TU79</accession>
<dbReference type="GO" id="GO:0016020">
    <property type="term" value="C:membrane"/>
    <property type="evidence" value="ECO:0007669"/>
    <property type="project" value="TreeGrafter"/>
</dbReference>
<dbReference type="AlphaFoldDB" id="A0A4C1TU79"/>
<dbReference type="PANTHER" id="PTHR21879:SF1">
    <property type="entry name" value="FI01546P"/>
    <property type="match status" value="1"/>
</dbReference>
<sequence length="261" mass="28673">MKTFVVLLACIGLTIAKPAGSDDDVMGSVIGAVKKCAEKDVSLCLKERALRYVENLASSREVSITDGVTIIGTGSPRSARALEPLSEEPRARESQVENRLIDTIAEFLENQRADRNQGCGNFTDPLRRARTRRKADAASSRPGLCRTRRQVRRVVRRGKKKKLKQLMPILALLQLKIQSLIPLFLGIIAFAAVKGLMIAKAALLASALVLLKKLLSKHDHHESYEVVAHPHHDEHFSHGGHGGWGRASQDAQNLAYSAYSN</sequence>